<name>A0A4P6YT34_9LACO</name>
<dbReference type="KEGG" id="wei:EQG49_05190"/>
<reference evidence="3" key="1">
    <citation type="submission" date="2019-03" db="EMBL/GenBank/DDBJ databases">
        <title>Weissella sp. 26KH-42 Genome sequencing.</title>
        <authorList>
            <person name="Heo J."/>
            <person name="Kim S.-J."/>
            <person name="Kim J.-S."/>
            <person name="Hong S.-B."/>
            <person name="Kwon S.-W."/>
        </authorList>
    </citation>
    <scope>NUCLEOTIDE SEQUENCE [LARGE SCALE GENOMIC DNA]</scope>
    <source>
        <strain evidence="3">26KH-42</strain>
    </source>
</reference>
<dbReference type="AlphaFoldDB" id="A0A4P6YT34"/>
<gene>
    <name evidence="2" type="ORF">EQG49_05190</name>
</gene>
<accession>A0A4P6YT34</accession>
<dbReference type="Pfam" id="PF04020">
    <property type="entry name" value="Phage_holin_4_2"/>
    <property type="match status" value="1"/>
</dbReference>
<dbReference type="PANTHER" id="PTHR37309">
    <property type="entry name" value="SLR0284 PROTEIN"/>
    <property type="match status" value="1"/>
</dbReference>
<feature type="transmembrane region" description="Helical" evidence="1">
    <location>
        <begin position="89"/>
        <end position="111"/>
    </location>
</feature>
<evidence type="ECO:0000256" key="1">
    <source>
        <dbReference type="SAM" id="Phobius"/>
    </source>
</evidence>
<keyword evidence="1" id="KW-0812">Transmembrane</keyword>
<evidence type="ECO:0000313" key="3">
    <source>
        <dbReference type="Proteomes" id="UP000292886"/>
    </source>
</evidence>
<feature type="transmembrane region" description="Helical" evidence="1">
    <location>
        <begin position="7"/>
        <end position="26"/>
    </location>
</feature>
<dbReference type="PANTHER" id="PTHR37309:SF1">
    <property type="entry name" value="SLR0284 PROTEIN"/>
    <property type="match status" value="1"/>
</dbReference>
<keyword evidence="1" id="KW-1133">Transmembrane helix</keyword>
<organism evidence="2 3">
    <name type="scientific">Periweissella cryptocerci</name>
    <dbReference type="NCBI Taxonomy" id="2506420"/>
    <lineage>
        <taxon>Bacteria</taxon>
        <taxon>Bacillati</taxon>
        <taxon>Bacillota</taxon>
        <taxon>Bacilli</taxon>
        <taxon>Lactobacillales</taxon>
        <taxon>Lactobacillaceae</taxon>
        <taxon>Periweissella</taxon>
    </lineage>
</organism>
<keyword evidence="3" id="KW-1185">Reference proteome</keyword>
<evidence type="ECO:0000313" key="2">
    <source>
        <dbReference type="EMBL" id="QBO35894.1"/>
    </source>
</evidence>
<dbReference type="EMBL" id="CP037940">
    <property type="protein sequence ID" value="QBO35894.1"/>
    <property type="molecule type" value="Genomic_DNA"/>
</dbReference>
<dbReference type="OrthoDB" id="7205479at2"/>
<dbReference type="InterPro" id="IPR007165">
    <property type="entry name" value="Phage_holin_4_2"/>
</dbReference>
<protein>
    <submittedName>
        <fullName evidence="2">Phage holin family protein</fullName>
    </submittedName>
</protein>
<feature type="transmembrane region" description="Helical" evidence="1">
    <location>
        <begin position="56"/>
        <end position="77"/>
    </location>
</feature>
<keyword evidence="1" id="KW-0472">Membrane</keyword>
<sequence>MKFYQRVLVNAIVFIALAGFMQSSHLFFVSSFWVAIVASLILAILNAVIKPFLIIISLPITILTLGLFSIVINAAMLELTSAVVGSQSFYFKSFGVTMVVAIIISIVNAVISKYVNKDKDEEGEF</sequence>
<feature type="transmembrane region" description="Helical" evidence="1">
    <location>
        <begin position="32"/>
        <end position="49"/>
    </location>
</feature>
<dbReference type="Proteomes" id="UP000292886">
    <property type="component" value="Chromosome"/>
</dbReference>
<dbReference type="RefSeq" id="WP_133362973.1">
    <property type="nucleotide sequence ID" value="NZ_CP037940.1"/>
</dbReference>
<proteinExistence type="predicted"/>